<organism evidence="5">
    <name type="scientific">metagenome</name>
    <dbReference type="NCBI Taxonomy" id="256318"/>
    <lineage>
        <taxon>unclassified sequences</taxon>
        <taxon>metagenomes</taxon>
    </lineage>
</organism>
<dbReference type="Gene3D" id="3.30.1360.40">
    <property type="match status" value="1"/>
</dbReference>
<dbReference type="InterPro" id="IPR029000">
    <property type="entry name" value="Cyclophilin-like_dom_sf"/>
</dbReference>
<name>A0A2P2BWH9_9ZZZZ</name>
<dbReference type="Pfam" id="PF02682">
    <property type="entry name" value="CT_C_D"/>
    <property type="match status" value="1"/>
</dbReference>
<dbReference type="Gene3D" id="2.40.100.10">
    <property type="entry name" value="Cyclophilin-like"/>
    <property type="match status" value="1"/>
</dbReference>
<evidence type="ECO:0000256" key="2">
    <source>
        <dbReference type="ARBA" id="ARBA00022801"/>
    </source>
</evidence>
<keyword evidence="3" id="KW-0067">ATP-binding</keyword>
<dbReference type="InterPro" id="IPR010016">
    <property type="entry name" value="PxpB"/>
</dbReference>
<gene>
    <name evidence="5" type="ORF">NOCA2120138</name>
</gene>
<accession>A0A2P2BWH9</accession>
<sequence length="186" mass="19510">MHLIPVGRDAILAEVADAGEALSLATWARGRVAAVEIVPAARTVLFDGVTGELDLSDWTPGPVTSGDLVTLAVDWNGPDFDHVAETWGRSVPEVMCSTEFTVAFCGFAPGFSYLTGLPRELALPRLASPRSRVPAGSLGLAGEYAGIYPTASPGGWQLVGTVEADLWDPTRSAPALLPPGTRVRLT</sequence>
<dbReference type="PANTHER" id="PTHR34698:SF2">
    <property type="entry name" value="5-OXOPROLINASE SUBUNIT B"/>
    <property type="match status" value="1"/>
</dbReference>
<evidence type="ECO:0000313" key="5">
    <source>
        <dbReference type="EMBL" id="CUR54105.1"/>
    </source>
</evidence>
<protein>
    <submittedName>
        <fullName evidence="5">Putative allophanate hydrolase subunit 1</fullName>
        <ecNumber evidence="5">3.5.1.54</ecNumber>
    </submittedName>
</protein>
<keyword evidence="2 5" id="KW-0378">Hydrolase</keyword>
<feature type="domain" description="Carboxyltransferase" evidence="4">
    <location>
        <begin position="1"/>
        <end position="177"/>
    </location>
</feature>
<dbReference type="EMBL" id="CZKA01000004">
    <property type="protein sequence ID" value="CUR54105.1"/>
    <property type="molecule type" value="Genomic_DNA"/>
</dbReference>
<proteinExistence type="predicted"/>
<dbReference type="PANTHER" id="PTHR34698">
    <property type="entry name" value="5-OXOPROLINASE SUBUNIT B"/>
    <property type="match status" value="1"/>
</dbReference>
<evidence type="ECO:0000256" key="1">
    <source>
        <dbReference type="ARBA" id="ARBA00022741"/>
    </source>
</evidence>
<dbReference type="SUPFAM" id="SSF50891">
    <property type="entry name" value="Cyclophilin-like"/>
    <property type="match status" value="1"/>
</dbReference>
<evidence type="ECO:0000256" key="3">
    <source>
        <dbReference type="ARBA" id="ARBA00022840"/>
    </source>
</evidence>
<dbReference type="SMART" id="SM00796">
    <property type="entry name" value="AHS1"/>
    <property type="match status" value="1"/>
</dbReference>
<keyword evidence="1" id="KW-0547">Nucleotide-binding</keyword>
<dbReference type="InterPro" id="IPR003833">
    <property type="entry name" value="CT_C_D"/>
</dbReference>
<dbReference type="AlphaFoldDB" id="A0A2P2BWH9"/>
<reference evidence="5" key="1">
    <citation type="submission" date="2015-08" db="EMBL/GenBank/DDBJ databases">
        <authorList>
            <person name="Babu N.S."/>
            <person name="Beckwith C.J."/>
            <person name="Beseler K.G."/>
            <person name="Brison A."/>
            <person name="Carone J.V."/>
            <person name="Caskin T.P."/>
            <person name="Diamond M."/>
            <person name="Durham M.E."/>
            <person name="Foxe J.M."/>
            <person name="Go M."/>
            <person name="Henderson B.A."/>
            <person name="Jones I.B."/>
            <person name="McGettigan J.A."/>
            <person name="Micheletti S.J."/>
            <person name="Nasrallah M.E."/>
            <person name="Ortiz D."/>
            <person name="Piller C.R."/>
            <person name="Privatt S.R."/>
            <person name="Schneider S.L."/>
            <person name="Sharp S."/>
            <person name="Smith T.C."/>
            <person name="Stanton J.D."/>
            <person name="Ullery H.E."/>
            <person name="Wilson R.J."/>
            <person name="Serrano M.G."/>
            <person name="Buck G."/>
            <person name="Lee V."/>
            <person name="Wang Y."/>
            <person name="Carvalho R."/>
            <person name="Voegtly L."/>
            <person name="Shi R."/>
            <person name="Duckworth R."/>
            <person name="Johnson A."/>
            <person name="Loviza R."/>
            <person name="Walstead R."/>
            <person name="Shah Z."/>
            <person name="Kiflezghi M."/>
            <person name="Wade K."/>
            <person name="Ball S.L."/>
            <person name="Bradley K.W."/>
            <person name="Asai D.J."/>
            <person name="Bowman C.A."/>
            <person name="Russell D.A."/>
            <person name="Pope W.H."/>
            <person name="Jacobs-Sera D."/>
            <person name="Hendrix R.W."/>
            <person name="Hatfull G.F."/>
        </authorList>
    </citation>
    <scope>NUCLEOTIDE SEQUENCE</scope>
</reference>
<dbReference type="GO" id="GO:0004039">
    <property type="term" value="F:allophanate hydrolase activity"/>
    <property type="evidence" value="ECO:0007669"/>
    <property type="project" value="UniProtKB-EC"/>
</dbReference>
<dbReference type="EC" id="3.5.1.54" evidence="5"/>
<dbReference type="GO" id="GO:0005524">
    <property type="term" value="F:ATP binding"/>
    <property type="evidence" value="ECO:0007669"/>
    <property type="project" value="UniProtKB-KW"/>
</dbReference>
<evidence type="ECO:0000259" key="4">
    <source>
        <dbReference type="SMART" id="SM00796"/>
    </source>
</evidence>